<dbReference type="InterPro" id="IPR002586">
    <property type="entry name" value="CobQ/CobB/MinD/ParA_Nub-bd_dom"/>
</dbReference>
<proteinExistence type="predicted"/>
<dbReference type="RefSeq" id="WP_184044771.1">
    <property type="nucleotide sequence ID" value="NZ_JACIGK010000013.1"/>
</dbReference>
<evidence type="ECO:0000259" key="1">
    <source>
        <dbReference type="Pfam" id="PF01656"/>
    </source>
</evidence>
<dbReference type="InterPro" id="IPR050678">
    <property type="entry name" value="DNA_Partitioning_ATPase"/>
</dbReference>
<dbReference type="NCBIfam" id="NF041546">
    <property type="entry name" value="ParA_partition"/>
    <property type="match status" value="1"/>
</dbReference>
<feature type="domain" description="CobQ/CobB/MinD/ParA nucleotide binding" evidence="1">
    <location>
        <begin position="6"/>
        <end position="184"/>
    </location>
</feature>
<dbReference type="Gene3D" id="3.40.50.300">
    <property type="entry name" value="P-loop containing nucleotide triphosphate hydrolases"/>
    <property type="match status" value="1"/>
</dbReference>
<accession>A0A7W6WAE2</accession>
<dbReference type="PANTHER" id="PTHR13696:SF96">
    <property type="entry name" value="COBQ_COBB_MIND_PARA NUCLEOTIDE BINDING DOMAIN-CONTAINING PROTEIN"/>
    <property type="match status" value="1"/>
</dbReference>
<name>A0A7W6WAE2_9PROT</name>
<dbReference type="Pfam" id="PF01656">
    <property type="entry name" value="CbiA"/>
    <property type="match status" value="1"/>
</dbReference>
<gene>
    <name evidence="2" type="ORF">GGD89_002033</name>
</gene>
<dbReference type="EMBL" id="JACIGK010000013">
    <property type="protein sequence ID" value="MBB4266402.1"/>
    <property type="molecule type" value="Genomic_DNA"/>
</dbReference>
<protein>
    <submittedName>
        <fullName evidence="2">Chromosome partitioning protein</fullName>
    </submittedName>
</protein>
<dbReference type="SUPFAM" id="SSF52540">
    <property type="entry name" value="P-loop containing nucleoside triphosphate hydrolases"/>
    <property type="match status" value="1"/>
</dbReference>
<dbReference type="InterPro" id="IPR048089">
    <property type="entry name" value="McdA"/>
</dbReference>
<reference evidence="2 3" key="1">
    <citation type="submission" date="2020-08" db="EMBL/GenBank/DDBJ databases">
        <title>Genome sequencing of Purple Non-Sulfur Bacteria from various extreme environments.</title>
        <authorList>
            <person name="Mayer M."/>
        </authorList>
    </citation>
    <scope>NUCLEOTIDE SEQUENCE [LARGE SCALE GENOMIC DNA]</scope>
    <source>
        <strain evidence="2 3">JA131</strain>
    </source>
</reference>
<dbReference type="PIRSF" id="PIRSF009320">
    <property type="entry name" value="Nuc_binding_HP_1000"/>
    <property type="match status" value="1"/>
</dbReference>
<comment type="caution">
    <text evidence="2">The sequence shown here is derived from an EMBL/GenBank/DDBJ whole genome shotgun (WGS) entry which is preliminary data.</text>
</comment>
<keyword evidence="3" id="KW-1185">Reference proteome</keyword>
<organism evidence="2 3">
    <name type="scientific">Roseospira visakhapatnamensis</name>
    <dbReference type="NCBI Taxonomy" id="390880"/>
    <lineage>
        <taxon>Bacteria</taxon>
        <taxon>Pseudomonadati</taxon>
        <taxon>Pseudomonadota</taxon>
        <taxon>Alphaproteobacteria</taxon>
        <taxon>Rhodospirillales</taxon>
        <taxon>Rhodospirillaceae</taxon>
        <taxon>Roseospira</taxon>
    </lineage>
</organism>
<dbReference type="InterPro" id="IPR027417">
    <property type="entry name" value="P-loop_NTPase"/>
</dbReference>
<sequence>MAARIITVAQQKGGAGKTTLAAHLAVAWARRKMSVALVDIDPQRSLAAWHALRREAHPNGADLHLSDVAGWRLGTELDRLRGRFDMVVVDTPPHAETEARAAVRAGDMVLLPVQPSPMDLWATRPTVDMAEKEKTTALIVLNRMPPRGRLQEAMLEKLLEEGLPVAHTRLGNRVAFAASMMEGKGVVEHQPRSTAASEINALATEVIATLKGRDKRR</sequence>
<dbReference type="Proteomes" id="UP000554286">
    <property type="component" value="Unassembled WGS sequence"/>
</dbReference>
<evidence type="ECO:0000313" key="3">
    <source>
        <dbReference type="Proteomes" id="UP000554286"/>
    </source>
</evidence>
<evidence type="ECO:0000313" key="2">
    <source>
        <dbReference type="EMBL" id="MBB4266402.1"/>
    </source>
</evidence>
<dbReference type="CDD" id="cd02042">
    <property type="entry name" value="ParAB_family"/>
    <property type="match status" value="1"/>
</dbReference>
<dbReference type="AlphaFoldDB" id="A0A7W6WAE2"/>
<dbReference type="PANTHER" id="PTHR13696">
    <property type="entry name" value="P-LOOP CONTAINING NUCLEOSIDE TRIPHOSPHATE HYDROLASE"/>
    <property type="match status" value="1"/>
</dbReference>